<organism evidence="2 3">
    <name type="scientific">Brachybacterium sacelli</name>
    <dbReference type="NCBI Taxonomy" id="173364"/>
    <lineage>
        <taxon>Bacteria</taxon>
        <taxon>Bacillati</taxon>
        <taxon>Actinomycetota</taxon>
        <taxon>Actinomycetes</taxon>
        <taxon>Micrococcales</taxon>
        <taxon>Dermabacteraceae</taxon>
        <taxon>Brachybacterium</taxon>
    </lineage>
</organism>
<evidence type="ECO:0000259" key="1">
    <source>
        <dbReference type="PROSITE" id="PS51186"/>
    </source>
</evidence>
<dbReference type="PROSITE" id="PS51186">
    <property type="entry name" value="GNAT"/>
    <property type="match status" value="1"/>
</dbReference>
<comment type="caution">
    <text evidence="2">The sequence shown here is derived from an EMBL/GenBank/DDBJ whole genome shotgun (WGS) entry which is preliminary data.</text>
</comment>
<name>A0ABS4X2P1_9MICO</name>
<dbReference type="Gene3D" id="3.40.630.30">
    <property type="match status" value="1"/>
</dbReference>
<dbReference type="SUPFAM" id="SSF55729">
    <property type="entry name" value="Acyl-CoA N-acyltransferases (Nat)"/>
    <property type="match status" value="1"/>
</dbReference>
<dbReference type="InterPro" id="IPR051908">
    <property type="entry name" value="Ribosomal_N-acetyltransferase"/>
</dbReference>
<sequence>MTITVEPLRVEDAGAMVAAEDEETIRRLTGGRSTIEGTREYVRRLAENALAGSTKRAFTIRVDGECVGSIDHDADPQDGIGPGDVNIAYVLAPWLRGRGITARAVELLCAELSRRGAGERAVIRCEADNLASVRVAEKAGFAYVRDVLGTSEDDERSSPVRHRVYVRAL</sequence>
<protein>
    <submittedName>
        <fullName evidence="2">RimJ/RimL family protein N-acetyltransferase</fullName>
    </submittedName>
</protein>
<evidence type="ECO:0000313" key="2">
    <source>
        <dbReference type="EMBL" id="MBP2382715.1"/>
    </source>
</evidence>
<evidence type="ECO:0000313" key="3">
    <source>
        <dbReference type="Proteomes" id="UP001519290"/>
    </source>
</evidence>
<dbReference type="Proteomes" id="UP001519290">
    <property type="component" value="Unassembled WGS sequence"/>
</dbReference>
<accession>A0ABS4X2P1</accession>
<dbReference type="InterPro" id="IPR016181">
    <property type="entry name" value="Acyl_CoA_acyltransferase"/>
</dbReference>
<dbReference type="PANTHER" id="PTHR43441:SF2">
    <property type="entry name" value="FAMILY ACETYLTRANSFERASE, PUTATIVE (AFU_ORTHOLOGUE AFUA_7G00850)-RELATED"/>
    <property type="match status" value="1"/>
</dbReference>
<dbReference type="PANTHER" id="PTHR43441">
    <property type="entry name" value="RIBOSOMAL-PROTEIN-SERINE ACETYLTRANSFERASE"/>
    <property type="match status" value="1"/>
</dbReference>
<dbReference type="Pfam" id="PF13302">
    <property type="entry name" value="Acetyltransf_3"/>
    <property type="match status" value="1"/>
</dbReference>
<gene>
    <name evidence="2" type="ORF">JOF43_002672</name>
</gene>
<dbReference type="RefSeq" id="WP_209902735.1">
    <property type="nucleotide sequence ID" value="NZ_BAAAJW010000007.1"/>
</dbReference>
<dbReference type="InterPro" id="IPR000182">
    <property type="entry name" value="GNAT_dom"/>
</dbReference>
<keyword evidence="3" id="KW-1185">Reference proteome</keyword>
<proteinExistence type="predicted"/>
<reference evidence="2 3" key="1">
    <citation type="submission" date="2021-03" db="EMBL/GenBank/DDBJ databases">
        <title>Sequencing the genomes of 1000 actinobacteria strains.</title>
        <authorList>
            <person name="Klenk H.-P."/>
        </authorList>
    </citation>
    <scope>NUCLEOTIDE SEQUENCE [LARGE SCALE GENOMIC DNA]</scope>
    <source>
        <strain evidence="2 3">DSM 14566</strain>
    </source>
</reference>
<feature type="domain" description="N-acetyltransferase" evidence="1">
    <location>
        <begin position="3"/>
        <end position="167"/>
    </location>
</feature>
<dbReference type="EMBL" id="JAGIOD010000001">
    <property type="protein sequence ID" value="MBP2382715.1"/>
    <property type="molecule type" value="Genomic_DNA"/>
</dbReference>